<comment type="catalytic activity">
    <reaction evidence="1">
        <text>Endonucleolytic cleavage to nucleoside 3'-phosphates and 3'-phosphooligonucleotide end-products.</text>
        <dbReference type="EC" id="3.1.22.1"/>
    </reaction>
</comment>
<evidence type="ECO:0000256" key="4">
    <source>
        <dbReference type="ARBA" id="ARBA00022801"/>
    </source>
</evidence>
<dbReference type="STRING" id="7868.ENSCMIP00000017991"/>
<dbReference type="RefSeq" id="XP_007885406.1">
    <property type="nucleotide sequence ID" value="XM_007887215.2"/>
</dbReference>
<keyword evidence="7" id="KW-1185">Reference proteome</keyword>
<dbReference type="EC" id="3.1.22.1" evidence="3"/>
<dbReference type="InterPro" id="IPR004947">
    <property type="entry name" value="DNase_II"/>
</dbReference>
<evidence type="ECO:0000313" key="6">
    <source>
        <dbReference type="Ensembl" id="ENSCMIP00000017991.1"/>
    </source>
</evidence>
<reference evidence="7" key="2">
    <citation type="journal article" date="2007" name="PLoS Biol.">
        <title>Survey sequencing and comparative analysis of the elephant shark (Callorhinchus milii) genome.</title>
        <authorList>
            <person name="Venkatesh B."/>
            <person name="Kirkness E.F."/>
            <person name="Loh Y.H."/>
            <person name="Halpern A.L."/>
            <person name="Lee A.P."/>
            <person name="Johnson J."/>
            <person name="Dandona N."/>
            <person name="Viswanathan L.D."/>
            <person name="Tay A."/>
            <person name="Venter J.C."/>
            <person name="Strausberg R.L."/>
            <person name="Brenner S."/>
        </authorList>
    </citation>
    <scope>NUCLEOTIDE SEQUENCE [LARGE SCALE GENOMIC DNA]</scope>
</reference>
<dbReference type="Pfam" id="PF03265">
    <property type="entry name" value="DNase_II"/>
    <property type="match status" value="1"/>
</dbReference>
<reference evidence="6" key="5">
    <citation type="submission" date="2025-09" db="UniProtKB">
        <authorList>
            <consortium name="Ensembl"/>
        </authorList>
    </citation>
    <scope>IDENTIFICATION</scope>
</reference>
<dbReference type="GeneTree" id="ENSGT00390000002634"/>
<dbReference type="GO" id="GO:0006309">
    <property type="term" value="P:apoptotic DNA fragmentation"/>
    <property type="evidence" value="ECO:0007669"/>
    <property type="project" value="TreeGrafter"/>
</dbReference>
<dbReference type="OMA" id="HMPQLCA"/>
<dbReference type="CTD" id="58511"/>
<dbReference type="AlphaFoldDB" id="A0A4W3HPG3"/>
<feature type="chain" id="PRO_5021243256" description="deoxyribonuclease II" evidence="5">
    <location>
        <begin position="25"/>
        <end position="357"/>
    </location>
</feature>
<comment type="similarity">
    <text evidence="2">Belongs to the DNase II family.</text>
</comment>
<reference evidence="6" key="4">
    <citation type="submission" date="2025-08" db="UniProtKB">
        <authorList>
            <consortium name="Ensembl"/>
        </authorList>
    </citation>
    <scope>IDENTIFICATION</scope>
</reference>
<gene>
    <name evidence="6" type="primary">dnase2b</name>
</gene>
<protein>
    <recommendedName>
        <fullName evidence="3">deoxyribonuclease II</fullName>
        <ecNumber evidence="3">3.1.22.1</ecNumber>
    </recommendedName>
</protein>
<dbReference type="InParanoid" id="A0A4W3HPG3"/>
<keyword evidence="5" id="KW-0732">Signal</keyword>
<reference evidence="7" key="3">
    <citation type="journal article" date="2014" name="Nature">
        <title>Elephant shark genome provides unique insights into gnathostome evolution.</title>
        <authorList>
            <consortium name="International Elephant Shark Genome Sequencing Consortium"/>
            <person name="Venkatesh B."/>
            <person name="Lee A.P."/>
            <person name="Ravi V."/>
            <person name="Maurya A.K."/>
            <person name="Lian M.M."/>
            <person name="Swann J.B."/>
            <person name="Ohta Y."/>
            <person name="Flajnik M.F."/>
            <person name="Sutoh Y."/>
            <person name="Kasahara M."/>
            <person name="Hoon S."/>
            <person name="Gangu V."/>
            <person name="Roy S.W."/>
            <person name="Irimia M."/>
            <person name="Korzh V."/>
            <person name="Kondrychyn I."/>
            <person name="Lim Z.W."/>
            <person name="Tay B.H."/>
            <person name="Tohari S."/>
            <person name="Kong K.W."/>
            <person name="Ho S."/>
            <person name="Lorente-Galdos B."/>
            <person name="Quilez J."/>
            <person name="Marques-Bonet T."/>
            <person name="Raney B.J."/>
            <person name="Ingham P.W."/>
            <person name="Tay A."/>
            <person name="Hillier L.W."/>
            <person name="Minx P."/>
            <person name="Boehm T."/>
            <person name="Wilson R.K."/>
            <person name="Brenner S."/>
            <person name="Warren W.C."/>
        </authorList>
    </citation>
    <scope>NUCLEOTIDE SEQUENCE [LARGE SCALE GENOMIC DNA]</scope>
</reference>
<organism evidence="6 7">
    <name type="scientific">Callorhinchus milii</name>
    <name type="common">Ghost shark</name>
    <dbReference type="NCBI Taxonomy" id="7868"/>
    <lineage>
        <taxon>Eukaryota</taxon>
        <taxon>Metazoa</taxon>
        <taxon>Chordata</taxon>
        <taxon>Craniata</taxon>
        <taxon>Vertebrata</taxon>
        <taxon>Chondrichthyes</taxon>
        <taxon>Holocephali</taxon>
        <taxon>Chimaeriformes</taxon>
        <taxon>Callorhinchidae</taxon>
        <taxon>Callorhinchus</taxon>
    </lineage>
</organism>
<accession>A0A4W3HPG3</accession>
<dbReference type="PANTHER" id="PTHR10858">
    <property type="entry name" value="DEOXYRIBONUCLEASE II"/>
    <property type="match status" value="1"/>
</dbReference>
<proteinExistence type="inferred from homology"/>
<feature type="signal peptide" evidence="5">
    <location>
        <begin position="1"/>
        <end position="24"/>
    </location>
</feature>
<dbReference type="OrthoDB" id="10261598at2759"/>
<dbReference type="GeneID" id="103174707"/>
<evidence type="ECO:0000256" key="5">
    <source>
        <dbReference type="SAM" id="SignalP"/>
    </source>
</evidence>
<name>A0A4W3HPG3_CALMI</name>
<dbReference type="Proteomes" id="UP000314986">
    <property type="component" value="Unassembled WGS sequence"/>
</dbReference>
<evidence type="ECO:0000256" key="3">
    <source>
        <dbReference type="ARBA" id="ARBA00012036"/>
    </source>
</evidence>
<evidence type="ECO:0000256" key="2">
    <source>
        <dbReference type="ARBA" id="ARBA00007527"/>
    </source>
</evidence>
<dbReference type="Ensembl" id="ENSCMIT00000018334.1">
    <property type="protein sequence ID" value="ENSCMIP00000017991.1"/>
    <property type="gene ID" value="ENSCMIG00000008519.1"/>
</dbReference>
<reference evidence="7" key="1">
    <citation type="journal article" date="2006" name="Science">
        <title>Ancient noncoding elements conserved in the human genome.</title>
        <authorList>
            <person name="Venkatesh B."/>
            <person name="Kirkness E.F."/>
            <person name="Loh Y.H."/>
            <person name="Halpern A.L."/>
            <person name="Lee A.P."/>
            <person name="Johnson J."/>
            <person name="Dandona N."/>
            <person name="Viswanathan L.D."/>
            <person name="Tay A."/>
            <person name="Venter J.C."/>
            <person name="Strausberg R.L."/>
            <person name="Brenner S."/>
        </authorList>
    </citation>
    <scope>NUCLEOTIDE SEQUENCE [LARGE SCALE GENOMIC DNA]</scope>
</reference>
<dbReference type="GO" id="GO:0004531">
    <property type="term" value="F:deoxyribonuclease II activity"/>
    <property type="evidence" value="ECO:0007669"/>
    <property type="project" value="UniProtKB-EC"/>
</dbReference>
<evidence type="ECO:0000313" key="7">
    <source>
        <dbReference type="Proteomes" id="UP000314986"/>
    </source>
</evidence>
<evidence type="ECO:0000256" key="1">
    <source>
        <dbReference type="ARBA" id="ARBA00000447"/>
    </source>
</evidence>
<dbReference type="PANTHER" id="PTHR10858:SF2">
    <property type="entry name" value="DEOXYRIBONUCLEASE-2-BETA"/>
    <property type="match status" value="1"/>
</dbReference>
<keyword evidence="4" id="KW-0378">Hydrolase</keyword>
<dbReference type="KEGG" id="cmk:103174707"/>
<sequence length="357" mass="41187">MNAESFQIIFIYFLIHLNSFVSVAEITCRDDTGQPVDWFVVYKLPRSRVNQSTGTGLEYMYLDSSTEGWQMSKHLVNMTKGAVGQTLEQLYRVYKSNDKNCVYFIYNDAAPEMKYDRYHGHAKGILLLDKTQGFWLIHSVPHFPPFPEQGYGWPSSARMFGQTLFCVTYKYSQFEEISKQLFYENPHVYNLSLPDAFQPELSFLQAIANGSCLTSPPWKRRTKLVSAGGQQFQSFAKYKNFGEDIYAAWLAQALETDLLAETWQRTKDALPSNCSLPQHVYNILRIKLPGSVVFLSHSDHSKWCVSQDYSRQWTCIGDINRTYGQMWRGGGLLCTLNPFIYKAFRHSVLLYRKCIDG</sequence>